<dbReference type="InterPro" id="IPR038883">
    <property type="entry name" value="AN11006-like"/>
</dbReference>
<sequence>MHSFQILLSLLATTASAIDMYGYRSNEQCKGGDYIVATNVNPDNCAINASGDVYRSISFRAIPTNWNIIGRAYNGGGCKNLSYVVQSNGRTDICLGGSNYSGGGYGFANKKRSAKEGVAEEACSAVEAEGCASVAKADKMVFENGPQYNLSDLDEALYIELNGIVPRSPPEIRRSIYLQAGLPVGVDIILPPRYLRHGVLSTRCHLAYNLLRTHRAVHDEVADIIYAENCFIANGLYGFSPLRRLPPRWCAKLSSLTIHLCVVKARRLFYLRWADEVPSFPLHVGCIAAWHEAAAHVLTHANRETLDLLLICDTGANEATMDALRPLIDHPGSVRRCHIRLGHVRSRRLCSLARDVAFRAQGMHRDENSKPFRFMDLPPEIRWQILEYTDLVAPLRQVGWRAGRGFSSVWLKPCNCTPAGERDRDEWLRFARCSPEYDTRHTSEACCVRHAGYSPRCQCWSPPGAIMLVSRAMYDMAMATLYGRNRVILLPGEDEIGALLDRPNTGPPDPDDSETESDNESDVWELELFHSGRRESLVEPVHPPLVRQQLGATIFLGAHHRTFRPAALSHLRTLEVVFPHQGPGPFDAGLLQRWRDAVRHLLEQGDVGSLTLIVHMRVALLSPDKNIRARVGGYGRVASRQTLAEAEEPLPGHRSLLEPLQELRDGGLRRLFVFLESEWHWTPPQGCTPKSCEGKQSGVIHDWMRNMEQVLERSVMGQEYDSSDEGKMMERPSQWMVSLFRRI</sequence>
<keyword evidence="4" id="KW-1185">Reference proteome</keyword>
<reference evidence="3 4" key="1">
    <citation type="submission" date="2023-01" db="EMBL/GenBank/DDBJ databases">
        <title>Analysis of 21 Apiospora genomes using comparative genomics revels a genus with tremendous synthesis potential of carbohydrate active enzymes and secondary metabolites.</title>
        <authorList>
            <person name="Sorensen T."/>
        </authorList>
    </citation>
    <scope>NUCLEOTIDE SEQUENCE [LARGE SCALE GENOMIC DNA]</scope>
    <source>
        <strain evidence="3 4">CBS 83171</strain>
    </source>
</reference>
<evidence type="ECO:0000256" key="1">
    <source>
        <dbReference type="SAM" id="MobiDB-lite"/>
    </source>
</evidence>
<gene>
    <name evidence="3" type="ORF">PG996_011364</name>
</gene>
<feature type="chain" id="PRO_5045596983" evidence="2">
    <location>
        <begin position="18"/>
        <end position="743"/>
    </location>
</feature>
<proteinExistence type="predicted"/>
<dbReference type="Proteomes" id="UP001446871">
    <property type="component" value="Unassembled WGS sequence"/>
</dbReference>
<evidence type="ECO:0000313" key="3">
    <source>
        <dbReference type="EMBL" id="KAK8057427.1"/>
    </source>
</evidence>
<keyword evidence="2" id="KW-0732">Signal</keyword>
<evidence type="ECO:0000256" key="2">
    <source>
        <dbReference type="SAM" id="SignalP"/>
    </source>
</evidence>
<feature type="region of interest" description="Disordered" evidence="1">
    <location>
        <begin position="498"/>
        <end position="521"/>
    </location>
</feature>
<accession>A0ABR1UFD1</accession>
<protein>
    <submittedName>
        <fullName evidence="3">Uncharacterized protein</fullName>
    </submittedName>
</protein>
<feature type="compositionally biased region" description="Acidic residues" evidence="1">
    <location>
        <begin position="509"/>
        <end position="521"/>
    </location>
</feature>
<dbReference type="EMBL" id="JAQQWM010000007">
    <property type="protein sequence ID" value="KAK8057427.1"/>
    <property type="molecule type" value="Genomic_DNA"/>
</dbReference>
<feature type="signal peptide" evidence="2">
    <location>
        <begin position="1"/>
        <end position="17"/>
    </location>
</feature>
<dbReference type="PANTHER" id="PTHR42085">
    <property type="entry name" value="F-BOX DOMAIN-CONTAINING PROTEIN"/>
    <property type="match status" value="1"/>
</dbReference>
<organism evidence="3 4">
    <name type="scientific">Apiospora saccharicola</name>
    <dbReference type="NCBI Taxonomy" id="335842"/>
    <lineage>
        <taxon>Eukaryota</taxon>
        <taxon>Fungi</taxon>
        <taxon>Dikarya</taxon>
        <taxon>Ascomycota</taxon>
        <taxon>Pezizomycotina</taxon>
        <taxon>Sordariomycetes</taxon>
        <taxon>Xylariomycetidae</taxon>
        <taxon>Amphisphaeriales</taxon>
        <taxon>Apiosporaceae</taxon>
        <taxon>Apiospora</taxon>
    </lineage>
</organism>
<comment type="caution">
    <text evidence="3">The sequence shown here is derived from an EMBL/GenBank/DDBJ whole genome shotgun (WGS) entry which is preliminary data.</text>
</comment>
<name>A0ABR1UFD1_9PEZI</name>
<evidence type="ECO:0000313" key="4">
    <source>
        <dbReference type="Proteomes" id="UP001446871"/>
    </source>
</evidence>
<dbReference type="PANTHER" id="PTHR42085:SF6">
    <property type="entry name" value="F-BOX DOMAIN-CONTAINING PROTEIN"/>
    <property type="match status" value="1"/>
</dbReference>